<feature type="compositionally biased region" description="Basic and acidic residues" evidence="1">
    <location>
        <begin position="356"/>
        <end position="369"/>
    </location>
</feature>
<feature type="region of interest" description="Disordered" evidence="1">
    <location>
        <begin position="327"/>
        <end position="369"/>
    </location>
</feature>
<organism evidence="2 3">
    <name type="scientific">Prunus dulcis</name>
    <name type="common">Almond</name>
    <name type="synonym">Amygdalus dulcis</name>
    <dbReference type="NCBI Taxonomy" id="3755"/>
    <lineage>
        <taxon>Eukaryota</taxon>
        <taxon>Viridiplantae</taxon>
        <taxon>Streptophyta</taxon>
        <taxon>Embryophyta</taxon>
        <taxon>Tracheophyta</taxon>
        <taxon>Spermatophyta</taxon>
        <taxon>Magnoliopsida</taxon>
        <taxon>eudicotyledons</taxon>
        <taxon>Gunneridae</taxon>
        <taxon>Pentapetalae</taxon>
        <taxon>rosids</taxon>
        <taxon>fabids</taxon>
        <taxon>Rosales</taxon>
        <taxon>Rosaceae</taxon>
        <taxon>Amygdaloideae</taxon>
        <taxon>Amygdaleae</taxon>
        <taxon>Prunus</taxon>
    </lineage>
</organism>
<gene>
    <name evidence="2" type="ORF">L3X38_025432</name>
</gene>
<proteinExistence type="predicted"/>
<feature type="compositionally biased region" description="Polar residues" evidence="1">
    <location>
        <begin position="41"/>
        <end position="51"/>
    </location>
</feature>
<evidence type="ECO:0008006" key="4">
    <source>
        <dbReference type="Google" id="ProtNLM"/>
    </source>
</evidence>
<reference evidence="2 3" key="1">
    <citation type="journal article" date="2022" name="G3 (Bethesda)">
        <title>Whole-genome sequence and methylome profiling of the almond [Prunus dulcis (Mill.) D.A. Webb] cultivar 'Nonpareil'.</title>
        <authorList>
            <person name="D'Amico-Willman K.M."/>
            <person name="Ouma W.Z."/>
            <person name="Meulia T."/>
            <person name="Sideli G.M."/>
            <person name="Gradziel T.M."/>
            <person name="Fresnedo-Ramirez J."/>
        </authorList>
    </citation>
    <scope>NUCLEOTIDE SEQUENCE [LARGE SCALE GENOMIC DNA]</scope>
    <source>
        <strain evidence="2">Clone GOH B32 T37-40</strain>
    </source>
</reference>
<dbReference type="AlphaFoldDB" id="A0AAD4W3B6"/>
<accession>A0AAD4W3B6</accession>
<comment type="caution">
    <text evidence="2">The sequence shown here is derived from an EMBL/GenBank/DDBJ whole genome shotgun (WGS) entry which is preliminary data.</text>
</comment>
<feature type="region of interest" description="Disordered" evidence="1">
    <location>
        <begin position="1"/>
        <end position="63"/>
    </location>
</feature>
<dbReference type="PANTHER" id="PTHR33018">
    <property type="entry name" value="OS10G0338966 PROTEIN-RELATED"/>
    <property type="match status" value="1"/>
</dbReference>
<evidence type="ECO:0000313" key="3">
    <source>
        <dbReference type="Proteomes" id="UP001054821"/>
    </source>
</evidence>
<protein>
    <recommendedName>
        <fullName evidence="4">Non-ATPase subunit 9</fullName>
    </recommendedName>
</protein>
<sequence length="516" mass="58064">MVSQQQSKDSGSKKNGGKELGMVAPQEKSSKKMKFASSSAETEPTSQTTISDDSKSGRGMSTMPRVVKRKLQKLRPIVEYNKRGKGIGQAHSEMQSYIGVLARSRVPLVDMKWSQIPKDIKKQIWEAVDMAFVVGQGGKNSVLTSAAKKWKDFKSTLTRHYILPYTNDREKLSQPPETYKFIEKAQWDAFVASRQDKQGNIPDPKVAEKAKLIDELQKQVSEGKVSVYGSNDVLTMALGPEHPGRVRGVGAGISPRQYFNLPKPQRMSFDDRLKDSLRVLLQEKTKKMEAKAREEALRMEARTKQLVEAEREHFLSQLSQLIPNFDPSMLKPRISQSPKNPMSDKASCCGDEEKEEEKKDEEKEEEKHDDKVIEVGDYSNMEAPSSLKTLCRYVETTLVPEDKTLQFTIDKEVFGHECDTFLLPEDITQLAGMEEIGATVVAVYMRYLHDVLKQANMCSMVGFIDPATVSANSGTIADRSRLVAARLQKTDGEQIFMMPYNPGLVSLTGFCFYDFQ</sequence>
<name>A0AAD4W3B6_PRUDU</name>
<keyword evidence="3" id="KW-1185">Reference proteome</keyword>
<evidence type="ECO:0000313" key="2">
    <source>
        <dbReference type="EMBL" id="KAI5335299.1"/>
    </source>
</evidence>
<dbReference type="PANTHER" id="PTHR33018:SF31">
    <property type="entry name" value="TRANSPOSASE, PTTA_EN_SPM, PLANT"/>
    <property type="match status" value="1"/>
</dbReference>
<dbReference type="EMBL" id="JAJFAZ020000004">
    <property type="protein sequence ID" value="KAI5335299.1"/>
    <property type="molecule type" value="Genomic_DNA"/>
</dbReference>
<dbReference type="Proteomes" id="UP001054821">
    <property type="component" value="Chromosome 4"/>
</dbReference>
<evidence type="ECO:0000256" key="1">
    <source>
        <dbReference type="SAM" id="MobiDB-lite"/>
    </source>
</evidence>